<name>A0A9J6D4Z5_RHIMP</name>
<dbReference type="Proteomes" id="UP000821866">
    <property type="component" value="Chromosome 9"/>
</dbReference>
<reference evidence="1" key="2">
    <citation type="submission" date="2021-09" db="EMBL/GenBank/DDBJ databases">
        <authorList>
            <person name="Jia N."/>
            <person name="Wang J."/>
            <person name="Shi W."/>
            <person name="Du L."/>
            <person name="Sun Y."/>
            <person name="Zhan W."/>
            <person name="Jiang J."/>
            <person name="Wang Q."/>
            <person name="Zhang B."/>
            <person name="Ji P."/>
            <person name="Sakyi L.B."/>
            <person name="Cui X."/>
            <person name="Yuan T."/>
            <person name="Jiang B."/>
            <person name="Yang W."/>
            <person name="Lam T.T.-Y."/>
            <person name="Chang Q."/>
            <person name="Ding S."/>
            <person name="Wang X."/>
            <person name="Zhu J."/>
            <person name="Ruan X."/>
            <person name="Zhao L."/>
            <person name="Wei J."/>
            <person name="Que T."/>
            <person name="Du C."/>
            <person name="Cheng J."/>
            <person name="Dai P."/>
            <person name="Han X."/>
            <person name="Huang E."/>
            <person name="Gao Y."/>
            <person name="Liu J."/>
            <person name="Shao H."/>
            <person name="Ye R."/>
            <person name="Li L."/>
            <person name="Wei W."/>
            <person name="Wang X."/>
            <person name="Wang C."/>
            <person name="Huo Q."/>
            <person name="Li W."/>
            <person name="Guo W."/>
            <person name="Chen H."/>
            <person name="Chen S."/>
            <person name="Zhou L."/>
            <person name="Zhou L."/>
            <person name="Ni X."/>
            <person name="Tian J."/>
            <person name="Zhou Y."/>
            <person name="Sheng Y."/>
            <person name="Liu T."/>
            <person name="Pan Y."/>
            <person name="Xia L."/>
            <person name="Li J."/>
            <person name="Zhao F."/>
            <person name="Cao W."/>
        </authorList>
    </citation>
    <scope>NUCLEOTIDE SEQUENCE</scope>
    <source>
        <strain evidence="1">Rmic-2018</strain>
        <tissue evidence="1">Larvae</tissue>
    </source>
</reference>
<accession>A0A9J6D4Z5</accession>
<organism evidence="1 2">
    <name type="scientific">Rhipicephalus microplus</name>
    <name type="common">Cattle tick</name>
    <name type="synonym">Boophilus microplus</name>
    <dbReference type="NCBI Taxonomy" id="6941"/>
    <lineage>
        <taxon>Eukaryota</taxon>
        <taxon>Metazoa</taxon>
        <taxon>Ecdysozoa</taxon>
        <taxon>Arthropoda</taxon>
        <taxon>Chelicerata</taxon>
        <taxon>Arachnida</taxon>
        <taxon>Acari</taxon>
        <taxon>Parasitiformes</taxon>
        <taxon>Ixodida</taxon>
        <taxon>Ixodoidea</taxon>
        <taxon>Ixodidae</taxon>
        <taxon>Rhipicephalinae</taxon>
        <taxon>Rhipicephalus</taxon>
        <taxon>Boophilus</taxon>
    </lineage>
</organism>
<dbReference type="EMBL" id="JABSTU010000011">
    <property type="protein sequence ID" value="KAH8009098.1"/>
    <property type="molecule type" value="Genomic_DNA"/>
</dbReference>
<dbReference type="AlphaFoldDB" id="A0A9J6D4Z5"/>
<sequence length="195" mass="21787">MSSTICTKRVLENAAPALLRCLNDGVESKDKFSFQGSVTENGVIYLMLDPEDYNNFEDLNIKIEAVGGTLKVCQRRSKFHQLQLQDCDTVSENEAVGGTLKVCQRRTKFHHLQLQDCDTVSENGDPCSPLYLAIVGISEECSSMAASTKTGYDPSTMQWVDIEVAETQEDPIPGEDEYLQIMVRQLQEKLAKMKP</sequence>
<gene>
    <name evidence="1" type="ORF">HPB51_010288</name>
</gene>
<dbReference type="VEuPathDB" id="VectorBase:LOC119177824"/>
<protein>
    <submittedName>
        <fullName evidence="1">Uncharacterized protein</fullName>
    </submittedName>
</protein>
<proteinExistence type="predicted"/>
<evidence type="ECO:0000313" key="2">
    <source>
        <dbReference type="Proteomes" id="UP000821866"/>
    </source>
</evidence>
<evidence type="ECO:0000313" key="1">
    <source>
        <dbReference type="EMBL" id="KAH8009098.1"/>
    </source>
</evidence>
<keyword evidence="2" id="KW-1185">Reference proteome</keyword>
<reference evidence="1" key="1">
    <citation type="journal article" date="2020" name="Cell">
        <title>Large-Scale Comparative Analyses of Tick Genomes Elucidate Their Genetic Diversity and Vector Capacities.</title>
        <authorList>
            <consortium name="Tick Genome and Microbiome Consortium (TIGMIC)"/>
            <person name="Jia N."/>
            <person name="Wang J."/>
            <person name="Shi W."/>
            <person name="Du L."/>
            <person name="Sun Y."/>
            <person name="Zhan W."/>
            <person name="Jiang J.F."/>
            <person name="Wang Q."/>
            <person name="Zhang B."/>
            <person name="Ji P."/>
            <person name="Bell-Sakyi L."/>
            <person name="Cui X.M."/>
            <person name="Yuan T.T."/>
            <person name="Jiang B.G."/>
            <person name="Yang W.F."/>
            <person name="Lam T.T."/>
            <person name="Chang Q.C."/>
            <person name="Ding S.J."/>
            <person name="Wang X.J."/>
            <person name="Zhu J.G."/>
            <person name="Ruan X.D."/>
            <person name="Zhao L."/>
            <person name="Wei J.T."/>
            <person name="Ye R.Z."/>
            <person name="Que T.C."/>
            <person name="Du C.H."/>
            <person name="Zhou Y.H."/>
            <person name="Cheng J.X."/>
            <person name="Dai P.F."/>
            <person name="Guo W.B."/>
            <person name="Han X.H."/>
            <person name="Huang E.J."/>
            <person name="Li L.F."/>
            <person name="Wei W."/>
            <person name="Gao Y.C."/>
            <person name="Liu J.Z."/>
            <person name="Shao H.Z."/>
            <person name="Wang X."/>
            <person name="Wang C.C."/>
            <person name="Yang T.C."/>
            <person name="Huo Q.B."/>
            <person name="Li W."/>
            <person name="Chen H.Y."/>
            <person name="Chen S.E."/>
            <person name="Zhou L.G."/>
            <person name="Ni X.B."/>
            <person name="Tian J.H."/>
            <person name="Sheng Y."/>
            <person name="Liu T."/>
            <person name="Pan Y.S."/>
            <person name="Xia L.Y."/>
            <person name="Li J."/>
            <person name="Zhao F."/>
            <person name="Cao W.C."/>
        </authorList>
    </citation>
    <scope>NUCLEOTIDE SEQUENCE</scope>
    <source>
        <strain evidence="1">Rmic-2018</strain>
    </source>
</reference>
<comment type="caution">
    <text evidence="1">The sequence shown here is derived from an EMBL/GenBank/DDBJ whole genome shotgun (WGS) entry which is preliminary data.</text>
</comment>